<proteinExistence type="inferred from homology"/>
<name>A0ABX6E3S1_9ACTN</name>
<evidence type="ECO:0000259" key="2">
    <source>
        <dbReference type="Pfam" id="PF01425"/>
    </source>
</evidence>
<dbReference type="InterPro" id="IPR020556">
    <property type="entry name" value="Amidase_CS"/>
</dbReference>
<dbReference type="EMBL" id="CP045309">
    <property type="protein sequence ID" value="QGL48778.1"/>
    <property type="molecule type" value="Genomic_DNA"/>
</dbReference>
<protein>
    <submittedName>
        <fullName evidence="3">Amidase</fullName>
    </submittedName>
</protein>
<dbReference type="Pfam" id="PF01425">
    <property type="entry name" value="Amidase"/>
    <property type="match status" value="1"/>
</dbReference>
<dbReference type="PANTHER" id="PTHR11895:SF7">
    <property type="entry name" value="GLUTAMYL-TRNA(GLN) AMIDOTRANSFERASE SUBUNIT A, MITOCHONDRIAL"/>
    <property type="match status" value="1"/>
</dbReference>
<evidence type="ECO:0000313" key="3">
    <source>
        <dbReference type="EMBL" id="QGL48778.1"/>
    </source>
</evidence>
<dbReference type="Gene3D" id="3.90.1300.10">
    <property type="entry name" value="Amidase signature (AS) domain"/>
    <property type="match status" value="1"/>
</dbReference>
<dbReference type="Proteomes" id="UP000402241">
    <property type="component" value="Chromosome"/>
</dbReference>
<dbReference type="PROSITE" id="PS00571">
    <property type="entry name" value="AMIDASES"/>
    <property type="match status" value="1"/>
</dbReference>
<reference evidence="3 4" key="1">
    <citation type="submission" date="2019-10" db="EMBL/GenBank/DDBJ databases">
        <title>Genome Sequence of Micromonospora terminaliae DSM 101760.</title>
        <authorList>
            <person name="Guo L."/>
        </authorList>
    </citation>
    <scope>NUCLEOTIDE SEQUENCE [LARGE SCALE GENOMIC DNA]</scope>
    <source>
        <strain evidence="3 4">DSM 101760</strain>
    </source>
</reference>
<organism evidence="3 4">
    <name type="scientific">Micromonospora terminaliae</name>
    <dbReference type="NCBI Taxonomy" id="1914461"/>
    <lineage>
        <taxon>Bacteria</taxon>
        <taxon>Bacillati</taxon>
        <taxon>Actinomycetota</taxon>
        <taxon>Actinomycetes</taxon>
        <taxon>Micromonosporales</taxon>
        <taxon>Micromonosporaceae</taxon>
        <taxon>Micromonospora</taxon>
    </lineage>
</organism>
<dbReference type="SUPFAM" id="SSF75304">
    <property type="entry name" value="Amidase signature (AS) enzymes"/>
    <property type="match status" value="1"/>
</dbReference>
<dbReference type="InterPro" id="IPR036928">
    <property type="entry name" value="AS_sf"/>
</dbReference>
<keyword evidence="4" id="KW-1185">Reference proteome</keyword>
<dbReference type="InterPro" id="IPR000120">
    <property type="entry name" value="Amidase"/>
</dbReference>
<dbReference type="PANTHER" id="PTHR11895">
    <property type="entry name" value="TRANSAMIDASE"/>
    <property type="match status" value="1"/>
</dbReference>
<feature type="domain" description="Amidase" evidence="2">
    <location>
        <begin position="51"/>
        <end position="467"/>
    </location>
</feature>
<sequence>MAAPADGAAVGHPARWPPGGLRRGRLVTALHELSAIECARLIRDGSVTSVEVTGHHLDRIRRLDPALGAFVTVTGDLALRQAEEADAVLWAVGPDNVGALHGVPIALKDNLDVEDVLTGWGSVERDEEAVGDDNVVARVRRAHLPILGKTHLPEFALPCYTENLVGGDTANPWRAAFSPGGSSGGSAAAVSAGLAPLALGTDAGGSVRIPASCCGLVGVRPSNGAVSNGPSDPAPTGLSVPGVLARDALDASALLDVVAGAMAGDLTTARSWRDPGRRLRIGLSTDPMVPGLAVAEECAAAAEKLAVDLQESGHELVRVDLGQDVAVAAAFRDVWSVVATSFEVDDEDNLTPFTRWLREQGRGVSGARLHECLTLFRGVARMLEDMVFGTVDLLVTPTLGLPPQPRGAFRLVRDEEENFRAMTRFMPFTPMYNIAGMPAVSVPVSVVDGLPVGAMLGGPYGSERRILHEVAEVQARAGATAGLAPGWA</sequence>
<dbReference type="InterPro" id="IPR023631">
    <property type="entry name" value="Amidase_dom"/>
</dbReference>
<gene>
    <name evidence="3" type="ORF">GCE86_18205</name>
</gene>
<accession>A0ABX6E3S1</accession>
<comment type="similarity">
    <text evidence="1">Belongs to the amidase family.</text>
</comment>
<evidence type="ECO:0000313" key="4">
    <source>
        <dbReference type="Proteomes" id="UP000402241"/>
    </source>
</evidence>
<evidence type="ECO:0000256" key="1">
    <source>
        <dbReference type="ARBA" id="ARBA00009199"/>
    </source>
</evidence>